<dbReference type="EMBL" id="BSYR01000004">
    <property type="protein sequence ID" value="GMI67319.1"/>
    <property type="molecule type" value="Genomic_DNA"/>
</dbReference>
<reference evidence="3" key="1">
    <citation type="submission" date="2023-05" db="EMBL/GenBank/DDBJ databases">
        <title>Genome and transcriptome analyses reveal genes involved in the formation of fine ridges on petal epidermal cells in Hibiscus trionum.</title>
        <authorList>
            <person name="Koshimizu S."/>
            <person name="Masuda S."/>
            <person name="Ishii T."/>
            <person name="Shirasu K."/>
            <person name="Hoshino A."/>
            <person name="Arita M."/>
        </authorList>
    </citation>
    <scope>NUCLEOTIDE SEQUENCE</scope>
    <source>
        <strain evidence="3">Hamamatsu line</strain>
    </source>
</reference>
<accession>A0A9W7GXS6</accession>
<dbReference type="OrthoDB" id="1926629at2759"/>
<comment type="caution">
    <text evidence="3">The sequence shown here is derived from an EMBL/GenBank/DDBJ whole genome shotgun (WGS) entry which is preliminary data.</text>
</comment>
<dbReference type="AlphaFoldDB" id="A0A9W7GXS6"/>
<dbReference type="PANTHER" id="PTHR33784:SF48">
    <property type="entry name" value="FAMILY PROTEIN, PUTATIVE-RELATED"/>
    <property type="match status" value="1"/>
</dbReference>
<feature type="region of interest" description="Disordered" evidence="1">
    <location>
        <begin position="235"/>
        <end position="254"/>
    </location>
</feature>
<dbReference type="PANTHER" id="PTHR33784">
    <property type="entry name" value="OS05G0482100 PROTEIN"/>
    <property type="match status" value="1"/>
</dbReference>
<dbReference type="Pfam" id="PF23310">
    <property type="entry name" value="TPR_27"/>
    <property type="match status" value="1"/>
</dbReference>
<gene>
    <name evidence="3" type="ORF">HRI_000401200</name>
</gene>
<dbReference type="SUPFAM" id="SSF81383">
    <property type="entry name" value="F-box domain"/>
    <property type="match status" value="1"/>
</dbReference>
<dbReference type="InterPro" id="IPR036047">
    <property type="entry name" value="F-box-like_dom_sf"/>
</dbReference>
<feature type="domain" description="At2g35280-like TPR" evidence="2">
    <location>
        <begin position="121"/>
        <end position="222"/>
    </location>
</feature>
<evidence type="ECO:0000256" key="1">
    <source>
        <dbReference type="SAM" id="MobiDB-lite"/>
    </source>
</evidence>
<evidence type="ECO:0000259" key="2">
    <source>
        <dbReference type="Pfam" id="PF23310"/>
    </source>
</evidence>
<evidence type="ECO:0000313" key="4">
    <source>
        <dbReference type="Proteomes" id="UP001165190"/>
    </source>
</evidence>
<keyword evidence="4" id="KW-1185">Reference proteome</keyword>
<dbReference type="InterPro" id="IPR057136">
    <property type="entry name" value="At2g35280_TPR_dom"/>
</dbReference>
<evidence type="ECO:0000313" key="3">
    <source>
        <dbReference type="EMBL" id="GMI67319.1"/>
    </source>
</evidence>
<proteinExistence type="predicted"/>
<organism evidence="3 4">
    <name type="scientific">Hibiscus trionum</name>
    <name type="common">Flower of an hour</name>
    <dbReference type="NCBI Taxonomy" id="183268"/>
    <lineage>
        <taxon>Eukaryota</taxon>
        <taxon>Viridiplantae</taxon>
        <taxon>Streptophyta</taxon>
        <taxon>Embryophyta</taxon>
        <taxon>Tracheophyta</taxon>
        <taxon>Spermatophyta</taxon>
        <taxon>Magnoliopsida</taxon>
        <taxon>eudicotyledons</taxon>
        <taxon>Gunneridae</taxon>
        <taxon>Pentapetalae</taxon>
        <taxon>rosids</taxon>
        <taxon>malvids</taxon>
        <taxon>Malvales</taxon>
        <taxon>Malvaceae</taxon>
        <taxon>Malvoideae</taxon>
        <taxon>Hibiscus</taxon>
    </lineage>
</organism>
<name>A0A9W7GXS6_HIBTR</name>
<protein>
    <recommendedName>
        <fullName evidence="2">At2g35280-like TPR domain-containing protein</fullName>
    </recommendedName>
</protein>
<sequence>MYKKTPKERANVACEMKGTIKKQKMHARFLNTFKPSTPLRPFLFALSTRKPRTRNQIKRNRRTKTNPFPTIFSLPNELIAEVVARVAATSANDFFNVVLSCKVFNRIAEDNYILRHVTLEKFPVVPWGSTEQAFFLDKCKRSGHPEALYREGVIKYFSFAKVEEGLNCLNSAAKIGHLGASYVLGVILLCVEKTEEEGRRLLSYVRSESGIGESRKKLKDIISVTWLKMRLKPKPNSCPMQEQHRRRRGWPSDSDDEVDCEACGCHSEVDFVCNLLRGIITY</sequence>
<dbReference type="Proteomes" id="UP001165190">
    <property type="component" value="Unassembled WGS sequence"/>
</dbReference>
<dbReference type="InterPro" id="IPR040338">
    <property type="entry name" value="At1g67623-like"/>
</dbReference>